<sequence length="52" mass="5623">CDHVTSATVVLANGRIMRTNDMENPDLLWGIRGGSSNFGVVVELVLRTVPDP</sequence>
<comment type="caution">
    <text evidence="6">The sequence shown here is derived from an EMBL/GenBank/DDBJ whole genome shotgun (WGS) entry which is preliminary data.</text>
</comment>
<dbReference type="InterPro" id="IPR036318">
    <property type="entry name" value="FAD-bd_PCMH-like_sf"/>
</dbReference>
<reference evidence="6" key="1">
    <citation type="submission" date="2022-09" db="EMBL/GenBank/DDBJ databases">
        <title>Fusarium specimens isolated from Avocado Roots.</title>
        <authorList>
            <person name="Stajich J."/>
            <person name="Roper C."/>
            <person name="Heimlech-Rivalta G."/>
        </authorList>
    </citation>
    <scope>NUCLEOTIDE SEQUENCE</scope>
    <source>
        <strain evidence="6">A02</strain>
    </source>
</reference>
<dbReference type="InterPro" id="IPR050416">
    <property type="entry name" value="FAD-linked_Oxidoreductase"/>
</dbReference>
<evidence type="ECO:0000313" key="7">
    <source>
        <dbReference type="Proteomes" id="UP001152087"/>
    </source>
</evidence>
<dbReference type="GO" id="GO:0016491">
    <property type="term" value="F:oxidoreductase activity"/>
    <property type="evidence" value="ECO:0007669"/>
    <property type="project" value="UniProtKB-KW"/>
</dbReference>
<evidence type="ECO:0000313" key="6">
    <source>
        <dbReference type="EMBL" id="KAJ4176825.1"/>
    </source>
</evidence>
<comment type="similarity">
    <text evidence="2">Belongs to the oxygen-dependent FAD-linked oxidoreductase family.</text>
</comment>
<evidence type="ECO:0000256" key="2">
    <source>
        <dbReference type="ARBA" id="ARBA00005466"/>
    </source>
</evidence>
<dbReference type="AlphaFoldDB" id="A0A9W8UV09"/>
<feature type="non-terminal residue" evidence="6">
    <location>
        <position position="52"/>
    </location>
</feature>
<dbReference type="EMBL" id="JAOQAV010000149">
    <property type="protein sequence ID" value="KAJ4176825.1"/>
    <property type="molecule type" value="Genomic_DNA"/>
</dbReference>
<name>A0A9W8UV09_9HYPO</name>
<dbReference type="PANTHER" id="PTHR42973:SF39">
    <property type="entry name" value="FAD-BINDING PCMH-TYPE DOMAIN-CONTAINING PROTEIN"/>
    <property type="match status" value="1"/>
</dbReference>
<protein>
    <recommendedName>
        <fullName evidence="8">FAD-binding oxidoreductase</fullName>
    </recommendedName>
</protein>
<keyword evidence="4" id="KW-0274">FAD</keyword>
<keyword evidence="3" id="KW-0285">Flavoprotein</keyword>
<dbReference type="Gene3D" id="3.30.465.10">
    <property type="match status" value="1"/>
</dbReference>
<dbReference type="GO" id="GO:0050660">
    <property type="term" value="F:flavin adenine dinucleotide binding"/>
    <property type="evidence" value="ECO:0007669"/>
    <property type="project" value="InterPro"/>
</dbReference>
<evidence type="ECO:0000256" key="5">
    <source>
        <dbReference type="ARBA" id="ARBA00023002"/>
    </source>
</evidence>
<evidence type="ECO:0000256" key="4">
    <source>
        <dbReference type="ARBA" id="ARBA00022827"/>
    </source>
</evidence>
<proteinExistence type="inferred from homology"/>
<accession>A0A9W8UV09</accession>
<evidence type="ECO:0000256" key="3">
    <source>
        <dbReference type="ARBA" id="ARBA00022630"/>
    </source>
</evidence>
<dbReference type="PANTHER" id="PTHR42973">
    <property type="entry name" value="BINDING OXIDOREDUCTASE, PUTATIVE (AFU_ORTHOLOGUE AFUA_1G17690)-RELATED"/>
    <property type="match status" value="1"/>
</dbReference>
<dbReference type="InterPro" id="IPR016169">
    <property type="entry name" value="FAD-bd_PCMH_sub2"/>
</dbReference>
<evidence type="ECO:0008006" key="8">
    <source>
        <dbReference type="Google" id="ProtNLM"/>
    </source>
</evidence>
<keyword evidence="7" id="KW-1185">Reference proteome</keyword>
<evidence type="ECO:0000256" key="1">
    <source>
        <dbReference type="ARBA" id="ARBA00001974"/>
    </source>
</evidence>
<gene>
    <name evidence="6" type="ORF">NW755_014209</name>
</gene>
<dbReference type="SUPFAM" id="SSF56176">
    <property type="entry name" value="FAD-binding/transporter-associated domain-like"/>
    <property type="match status" value="1"/>
</dbReference>
<feature type="non-terminal residue" evidence="6">
    <location>
        <position position="1"/>
    </location>
</feature>
<comment type="cofactor">
    <cofactor evidence="1">
        <name>FAD</name>
        <dbReference type="ChEBI" id="CHEBI:57692"/>
    </cofactor>
</comment>
<dbReference type="Proteomes" id="UP001152087">
    <property type="component" value="Unassembled WGS sequence"/>
</dbReference>
<organism evidence="6 7">
    <name type="scientific">Fusarium falciforme</name>
    <dbReference type="NCBI Taxonomy" id="195108"/>
    <lineage>
        <taxon>Eukaryota</taxon>
        <taxon>Fungi</taxon>
        <taxon>Dikarya</taxon>
        <taxon>Ascomycota</taxon>
        <taxon>Pezizomycotina</taxon>
        <taxon>Sordariomycetes</taxon>
        <taxon>Hypocreomycetidae</taxon>
        <taxon>Hypocreales</taxon>
        <taxon>Nectriaceae</taxon>
        <taxon>Fusarium</taxon>
        <taxon>Fusarium solani species complex</taxon>
    </lineage>
</organism>
<keyword evidence="5" id="KW-0560">Oxidoreductase</keyword>